<dbReference type="SMART" id="SM00248">
    <property type="entry name" value="ANK"/>
    <property type="match status" value="10"/>
</dbReference>
<feature type="repeat" description="ANK" evidence="2">
    <location>
        <begin position="1097"/>
        <end position="1129"/>
    </location>
</feature>
<dbReference type="Proteomes" id="UP000593570">
    <property type="component" value="Unassembled WGS sequence"/>
</dbReference>
<dbReference type="InterPro" id="IPR031348">
    <property type="entry name" value="PigL_N"/>
</dbReference>
<evidence type="ECO:0008006" key="8">
    <source>
        <dbReference type="Google" id="ProtNLM"/>
    </source>
</evidence>
<evidence type="ECO:0000256" key="2">
    <source>
        <dbReference type="PROSITE-ProRule" id="PRU00023"/>
    </source>
</evidence>
<dbReference type="InterPro" id="IPR036770">
    <property type="entry name" value="Ankyrin_rpt-contain_sf"/>
</dbReference>
<evidence type="ECO:0000313" key="6">
    <source>
        <dbReference type="EMBL" id="KAF6519672.1"/>
    </source>
</evidence>
<feature type="repeat" description="ANK" evidence="2">
    <location>
        <begin position="652"/>
        <end position="684"/>
    </location>
</feature>
<feature type="repeat" description="ANK" evidence="2">
    <location>
        <begin position="923"/>
        <end position="944"/>
    </location>
</feature>
<dbReference type="Pfam" id="PF12796">
    <property type="entry name" value="Ank_2"/>
    <property type="match status" value="3"/>
</dbReference>
<dbReference type="SUPFAM" id="SSF52540">
    <property type="entry name" value="P-loop containing nucleoside triphosphate hydrolases"/>
    <property type="match status" value="1"/>
</dbReference>
<evidence type="ECO:0000313" key="7">
    <source>
        <dbReference type="Proteomes" id="UP000593570"/>
    </source>
</evidence>
<reference evidence="6 7" key="1">
    <citation type="journal article" date="2020" name="bioRxiv">
        <title>A chromosome-scale genome assembly for the Fusarium oxysporum strain Fo5176 to establish a model Arabidopsis-fungal pathosystem.</title>
        <authorList>
            <person name="Fokkens L."/>
            <person name="Guo L."/>
            <person name="Dora S."/>
            <person name="Wang B."/>
            <person name="Ye K."/>
            <person name="Sanchez-Rodriguez C."/>
            <person name="Croll D."/>
        </authorList>
    </citation>
    <scope>NUCLEOTIDE SEQUENCE [LARGE SCALE GENOMIC DNA]</scope>
    <source>
        <strain evidence="6 7">Fo5176</strain>
    </source>
</reference>
<dbReference type="PROSITE" id="PS50088">
    <property type="entry name" value="ANK_REPEAT"/>
    <property type="match status" value="6"/>
</dbReference>
<dbReference type="InterPro" id="IPR027417">
    <property type="entry name" value="P-loop_NTPase"/>
</dbReference>
<dbReference type="Gene3D" id="1.25.40.20">
    <property type="entry name" value="Ankyrin repeat-containing domain"/>
    <property type="match status" value="3"/>
</dbReference>
<feature type="compositionally biased region" description="Basic and acidic residues" evidence="3">
    <location>
        <begin position="1459"/>
        <end position="1471"/>
    </location>
</feature>
<organism evidence="6 7">
    <name type="scientific">Fusarium oxysporum f. sp. conglutinans</name>
    <dbReference type="NCBI Taxonomy" id="100902"/>
    <lineage>
        <taxon>Eukaryota</taxon>
        <taxon>Fungi</taxon>
        <taxon>Dikarya</taxon>
        <taxon>Ascomycota</taxon>
        <taxon>Pezizomycotina</taxon>
        <taxon>Sordariomycetes</taxon>
        <taxon>Hypocreomycetidae</taxon>
        <taxon>Hypocreales</taxon>
        <taxon>Nectriaceae</taxon>
        <taxon>Fusarium</taxon>
        <taxon>Fusarium oxysporum species complex</taxon>
    </lineage>
</organism>
<feature type="repeat" description="ANK" evidence="2">
    <location>
        <begin position="1064"/>
        <end position="1096"/>
    </location>
</feature>
<feature type="domain" description="Nephrocystin 3-like N-terminal" evidence="5">
    <location>
        <begin position="185"/>
        <end position="337"/>
    </location>
</feature>
<evidence type="ECO:0000256" key="3">
    <source>
        <dbReference type="SAM" id="MobiDB-lite"/>
    </source>
</evidence>
<protein>
    <recommendedName>
        <fullName evidence="8">Fungal N-terminal domain-containing protein</fullName>
    </recommendedName>
</protein>
<accession>A0A8H6GJS5</accession>
<feature type="region of interest" description="Disordered" evidence="3">
    <location>
        <begin position="1459"/>
        <end position="1483"/>
    </location>
</feature>
<feature type="repeat" description="ANK" evidence="2">
    <location>
        <begin position="889"/>
        <end position="921"/>
    </location>
</feature>
<name>A0A8H6GJS5_FUSOX</name>
<dbReference type="SUPFAM" id="SSF48403">
    <property type="entry name" value="Ankyrin repeat"/>
    <property type="match status" value="2"/>
</dbReference>
<dbReference type="Pfam" id="PF17111">
    <property type="entry name" value="PigL_N"/>
    <property type="match status" value="1"/>
</dbReference>
<gene>
    <name evidence="6" type="ORF">HZS61_016089</name>
</gene>
<keyword evidence="1" id="KW-0677">Repeat</keyword>
<dbReference type="Pfam" id="PF00023">
    <property type="entry name" value="Ank"/>
    <property type="match status" value="1"/>
</dbReference>
<evidence type="ECO:0000259" key="4">
    <source>
        <dbReference type="Pfam" id="PF17111"/>
    </source>
</evidence>
<dbReference type="PROSITE" id="PS50297">
    <property type="entry name" value="ANK_REP_REGION"/>
    <property type="match status" value="4"/>
</dbReference>
<dbReference type="Gene3D" id="3.40.50.300">
    <property type="entry name" value="P-loop containing nucleotide triphosphate hydrolases"/>
    <property type="match status" value="1"/>
</dbReference>
<feature type="domain" description="Azaphilone pigments biosynthesis cluster protein L N-terminal" evidence="4">
    <location>
        <begin position="2"/>
        <end position="154"/>
    </location>
</feature>
<dbReference type="InterPro" id="IPR002110">
    <property type="entry name" value="Ankyrin_rpt"/>
</dbReference>
<comment type="caution">
    <text evidence="6">The sequence shown here is derived from an EMBL/GenBank/DDBJ whole genome shotgun (WGS) entry which is preliminary data.</text>
</comment>
<sequence>MAEVLGIVSGAAGLLSLAIEVTKLSYTYIASVRGAPKSLTSYIGELATLTSVLLQLDDLIQARRVNSQNSQILSKALNDCQQEVEHLKAKLERKVSYGRIKAKVAALAWPLSESELQDKVNMLHRYNGIFSSALQADSLTVAIATNKELQDFRHSTEAKEIIAWYKSDVAIEVSTSHLEDYCPSTWQTFLSGSFYQSWRSGSTPVVWGYGKPGAGKTVLAALVLRDVKSGNLPGTAIASHFFSSSRPKESVSNVLHSLIAQALRGCPVIPQEALALYEKGSQNLMITDLINVLGAIAKSMTTCIILDALDECPFLPKLFNILLTFQELGVRIFATARDLPKIRKHFEKKPRVEISATRQDLDFYVNHRLEHGEVDVESIGTELKSDLVSAIVKRAAGSFLLARLIMDHITSLLTIKDIRKALISLPANYDEAYLSTFDRIVKQAPGLRNLALKSLNFISYVKEPLRMTELQHALATEEGMLEIDPEDLQSSKSIISSCLGLLVVAGPDKTVEFVHLTARRFLQSQPEGMDKHPHLTIVRSCISYMSTNEMRQGRSNFYGYHAQEVEEECFNQLSEFLEDDVLRESSWQLLNFKAHLDTSVSESVFDSSPRNVLDLHVAAFWGFCKYVDYRSGRTQLGAPSMQIQNLNKADSHGWTPLHWAVSMGHNGIVETLLKSGASPELPDLAGWTPTFWAAFKGHADIIEMLWRYDTAPFCCDIKGLTPLHWAVSAGQTEIIKRLLKLKTRFGQYEKSPVLSLPSLNDFTVERARALGNKANESPFKFYSEGTDIEMFSAIFNALKQSFREKENKPRESDEGYYTFDPFLYGPFGESLKADNGRRARPDRDYLWEKPDAGFLKFVDELLIHATRSQDLPIIKLMVDLKLVKVSGIDGLALLHEAAASGWVEGMSALITLGADVNNRDRRYGQTPLHKACQSQREEAIKLLLAIDKIETNARANCGRTPIMDLMTASNEEKAVDLYKLLVARGASTSIKDTEGNSLMHFAMRTWSSEIMRCLRTYANTHPEPAHYFCQGGFLIAPDTPIDNEETRYLQVLRQTNTINCETLSGRTLIYEAASRGNTHLVQRLLDHDAYPHYIDDSGSSALHAAAKQQAPTTVALLLQARGDVDPVSADEYGLTVIDTVLRDCLGACISGKISSDVVEVVRILLGYGADPKPKRFAVQLEEVNEEEFELRIKAHGKKQHRNFTGYDQNKPAVVYGYRHATVHGSFVDDQDQSQDGSLIILDWHFLPRDPTKRFKFVRINAVFQGPEGCSAWDEPAVYNMAPKGSFALCKTDFTEERKRDLEASLGAEFGGSASLKAIYGLSSSTTIGDKIRITGQSYLDYSTGGERDPDKCNAIEWNFFENESQRSGLPTYVRTAILLSRETDDEFTATFTIRAKVGFFTDMESKLKRVLGHKDDPIVFVPDMKEKTAFDNVVHELHKIKLLDECVIVMDNDVPGFPDEKEAVDPKKPESDVATGVNIEVDI</sequence>
<feature type="repeat" description="ANK" evidence="2">
    <location>
        <begin position="718"/>
        <end position="740"/>
    </location>
</feature>
<dbReference type="PANTHER" id="PTHR10039:SF16">
    <property type="entry name" value="GPI INOSITOL-DEACYLASE"/>
    <property type="match status" value="1"/>
</dbReference>
<dbReference type="PANTHER" id="PTHR10039">
    <property type="entry name" value="AMELOGENIN"/>
    <property type="match status" value="1"/>
</dbReference>
<evidence type="ECO:0000256" key="1">
    <source>
        <dbReference type="ARBA" id="ARBA00022737"/>
    </source>
</evidence>
<dbReference type="EMBL" id="JACDXP010000008">
    <property type="protein sequence ID" value="KAF6519672.1"/>
    <property type="molecule type" value="Genomic_DNA"/>
</dbReference>
<proteinExistence type="predicted"/>
<dbReference type="Pfam" id="PF24883">
    <property type="entry name" value="NPHP3_N"/>
    <property type="match status" value="1"/>
</dbReference>
<keyword evidence="2" id="KW-0040">ANK repeat</keyword>
<dbReference type="PRINTS" id="PR01415">
    <property type="entry name" value="ANKYRIN"/>
</dbReference>
<evidence type="ECO:0000259" key="5">
    <source>
        <dbReference type="Pfam" id="PF24883"/>
    </source>
</evidence>
<dbReference type="InterPro" id="IPR056884">
    <property type="entry name" value="NPHP3-like_N"/>
</dbReference>